<dbReference type="Proteomes" id="UP001603857">
    <property type="component" value="Unassembled WGS sequence"/>
</dbReference>
<proteinExistence type="predicted"/>
<evidence type="ECO:0000313" key="1">
    <source>
        <dbReference type="EMBL" id="KAL2318782.1"/>
    </source>
</evidence>
<reference evidence="1 2" key="1">
    <citation type="submission" date="2024-08" db="EMBL/GenBank/DDBJ databases">
        <title>Insights into the chromosomal genome structure of Flemingia macrophylla.</title>
        <authorList>
            <person name="Ding Y."/>
            <person name="Zhao Y."/>
            <person name="Bi W."/>
            <person name="Wu M."/>
            <person name="Zhao G."/>
            <person name="Gong Y."/>
            <person name="Li W."/>
            <person name="Zhang P."/>
        </authorList>
    </citation>
    <scope>NUCLEOTIDE SEQUENCE [LARGE SCALE GENOMIC DNA]</scope>
    <source>
        <strain evidence="1">DYQJB</strain>
        <tissue evidence="1">Leaf</tissue>
    </source>
</reference>
<gene>
    <name evidence="1" type="ORF">Fmac_032658</name>
</gene>
<name>A0ABD1L5J3_9FABA</name>
<protein>
    <submittedName>
        <fullName evidence="1">Uncharacterized protein</fullName>
    </submittedName>
</protein>
<comment type="caution">
    <text evidence="1">The sequence shown here is derived from an EMBL/GenBank/DDBJ whole genome shotgun (WGS) entry which is preliminary data.</text>
</comment>
<accession>A0ABD1L5J3</accession>
<dbReference type="EMBL" id="JBGMDY010000011">
    <property type="protein sequence ID" value="KAL2318782.1"/>
    <property type="molecule type" value="Genomic_DNA"/>
</dbReference>
<keyword evidence="2" id="KW-1185">Reference proteome</keyword>
<sequence length="127" mass="14817">MMNRLMNVFQLVRCEATAAKTHKDLRWVEFVDIYNHSTKTVVSVDLRCSRCRQKVMKLANCNCVEEITFIILDPDQNTVVVVAEAVRVRMIKNVRKLRNSVTIQQWDEIDGLRVNHQTIKERVDLAC</sequence>
<evidence type="ECO:0000313" key="2">
    <source>
        <dbReference type="Proteomes" id="UP001603857"/>
    </source>
</evidence>
<dbReference type="AlphaFoldDB" id="A0ABD1L5J3"/>
<dbReference type="Gene3D" id="3.30.70.100">
    <property type="match status" value="1"/>
</dbReference>
<organism evidence="1 2">
    <name type="scientific">Flemingia macrophylla</name>
    <dbReference type="NCBI Taxonomy" id="520843"/>
    <lineage>
        <taxon>Eukaryota</taxon>
        <taxon>Viridiplantae</taxon>
        <taxon>Streptophyta</taxon>
        <taxon>Embryophyta</taxon>
        <taxon>Tracheophyta</taxon>
        <taxon>Spermatophyta</taxon>
        <taxon>Magnoliopsida</taxon>
        <taxon>eudicotyledons</taxon>
        <taxon>Gunneridae</taxon>
        <taxon>Pentapetalae</taxon>
        <taxon>rosids</taxon>
        <taxon>fabids</taxon>
        <taxon>Fabales</taxon>
        <taxon>Fabaceae</taxon>
        <taxon>Papilionoideae</taxon>
        <taxon>50 kb inversion clade</taxon>
        <taxon>NPAAA clade</taxon>
        <taxon>indigoferoid/millettioid clade</taxon>
        <taxon>Phaseoleae</taxon>
        <taxon>Flemingia</taxon>
    </lineage>
</organism>